<dbReference type="Gene3D" id="3.40.50.1820">
    <property type="entry name" value="alpha/beta hydrolase"/>
    <property type="match status" value="1"/>
</dbReference>
<accession>A0ABT7T319</accession>
<proteinExistence type="predicted"/>
<evidence type="ECO:0000313" key="2">
    <source>
        <dbReference type="EMBL" id="MDM7883975.1"/>
    </source>
</evidence>
<keyword evidence="3" id="KW-1185">Reference proteome</keyword>
<comment type="caution">
    <text evidence="2">The sequence shown here is derived from an EMBL/GenBank/DDBJ whole genome shotgun (WGS) entry which is preliminary data.</text>
</comment>
<protein>
    <submittedName>
        <fullName evidence="2">Chlorophyllase</fullName>
    </submittedName>
</protein>
<sequence length="322" mass="34193">MSRSTPPSPVLSIRPVLLPAPDRGTDLAVRVTAPTTGTDRPVIVLAHGFGGSMTSYDPLVDHWSANGFVVVQPTFLDSSTLGLTPADPRYPVIWQHRVDDLVHVIDEVDTLVASLPGLRERVDTDRLAVVGHSWGGQSVGMLLGARVLDAEGRPGADRTDDRVRAGVLLATTGVARGDLVPFAQEHFAFMDPDFTGLTTPSLVVAGDHDQSALSTRGPDWFTDVYHRSPGARHLVTLHGGEHSLGGIQDYASTATTDESPERVDLVRRATTAFLRTALDVEPDAWAEFAATTTEPVGSLDSAPTTPLRSGLRGGDLTEGSAA</sequence>
<dbReference type="SUPFAM" id="SSF53474">
    <property type="entry name" value="alpha/beta-Hydrolases"/>
    <property type="match status" value="1"/>
</dbReference>
<gene>
    <name evidence="2" type="ORF">QUG92_02550</name>
</gene>
<dbReference type="InterPro" id="IPR029058">
    <property type="entry name" value="AB_hydrolase_fold"/>
</dbReference>
<reference evidence="2 3" key="1">
    <citation type="submission" date="2023-06" db="EMBL/GenBank/DDBJ databases">
        <authorList>
            <person name="Feng G."/>
            <person name="Li J."/>
            <person name="Zhu H."/>
        </authorList>
    </citation>
    <scope>NUCLEOTIDE SEQUENCE [LARGE SCALE GENOMIC DNA]</scope>
    <source>
        <strain evidence="2 3">RHCKG23</strain>
    </source>
</reference>
<dbReference type="Pfam" id="PF07224">
    <property type="entry name" value="Chlorophyllase"/>
    <property type="match status" value="1"/>
</dbReference>
<organism evidence="2 3">
    <name type="scientific">Curtobacterium citri</name>
    <dbReference type="NCBI Taxonomy" id="3055139"/>
    <lineage>
        <taxon>Bacteria</taxon>
        <taxon>Bacillati</taxon>
        <taxon>Actinomycetota</taxon>
        <taxon>Actinomycetes</taxon>
        <taxon>Micrococcales</taxon>
        <taxon>Microbacteriaceae</taxon>
        <taxon>Curtobacterium</taxon>
    </lineage>
</organism>
<feature type="compositionally biased region" description="Polar residues" evidence="1">
    <location>
        <begin position="295"/>
        <end position="307"/>
    </location>
</feature>
<feature type="region of interest" description="Disordered" evidence="1">
    <location>
        <begin position="295"/>
        <end position="322"/>
    </location>
</feature>
<dbReference type="PANTHER" id="PTHR33428:SF14">
    <property type="entry name" value="CARBOXYLESTERASE TYPE B DOMAIN-CONTAINING PROTEIN"/>
    <property type="match status" value="1"/>
</dbReference>
<dbReference type="PANTHER" id="PTHR33428">
    <property type="entry name" value="CHLOROPHYLLASE-2, CHLOROPLASTIC"/>
    <property type="match status" value="1"/>
</dbReference>
<dbReference type="Proteomes" id="UP001237823">
    <property type="component" value="Unassembled WGS sequence"/>
</dbReference>
<dbReference type="RefSeq" id="WP_289457571.1">
    <property type="nucleotide sequence ID" value="NZ_JAUCML010000002.1"/>
</dbReference>
<evidence type="ECO:0000256" key="1">
    <source>
        <dbReference type="SAM" id="MobiDB-lite"/>
    </source>
</evidence>
<name>A0ABT7T319_9MICO</name>
<evidence type="ECO:0000313" key="3">
    <source>
        <dbReference type="Proteomes" id="UP001237823"/>
    </source>
</evidence>
<dbReference type="InterPro" id="IPR017395">
    <property type="entry name" value="Chlorophyllase-like"/>
</dbReference>
<dbReference type="EMBL" id="JAUCML010000002">
    <property type="protein sequence ID" value="MDM7883975.1"/>
    <property type="molecule type" value="Genomic_DNA"/>
</dbReference>